<dbReference type="EMBL" id="SMAJ01000009">
    <property type="protein sequence ID" value="TCT05788.1"/>
    <property type="molecule type" value="Genomic_DNA"/>
</dbReference>
<keyword evidence="1" id="KW-0812">Transmembrane</keyword>
<evidence type="ECO:0000259" key="2">
    <source>
        <dbReference type="Pfam" id="PF09925"/>
    </source>
</evidence>
<dbReference type="InterPro" id="IPR025833">
    <property type="entry name" value="GDYXXLXY"/>
</dbReference>
<feature type="transmembrane region" description="Helical" evidence="1">
    <location>
        <begin position="325"/>
        <end position="348"/>
    </location>
</feature>
<keyword evidence="1" id="KW-1133">Transmembrane helix</keyword>
<feature type="transmembrane region" description="Helical" evidence="1">
    <location>
        <begin position="567"/>
        <end position="585"/>
    </location>
</feature>
<feature type="transmembrane region" description="Helical" evidence="1">
    <location>
        <begin position="259"/>
        <end position="276"/>
    </location>
</feature>
<gene>
    <name evidence="4" type="ORF">EDC26_10976</name>
</gene>
<feature type="transmembrane region" description="Helical" evidence="1">
    <location>
        <begin position="229"/>
        <end position="247"/>
    </location>
</feature>
<feature type="domain" description="DUF2157" evidence="2">
    <location>
        <begin position="25"/>
        <end position="133"/>
    </location>
</feature>
<dbReference type="Proteomes" id="UP000295525">
    <property type="component" value="Unassembled WGS sequence"/>
</dbReference>
<feature type="domain" description="DUF4401" evidence="3">
    <location>
        <begin position="518"/>
        <end position="585"/>
    </location>
</feature>
<dbReference type="InterPro" id="IPR025513">
    <property type="entry name" value="DUF4401"/>
</dbReference>
<feature type="transmembrane region" description="Helical" evidence="1">
    <location>
        <begin position="24"/>
        <end position="42"/>
    </location>
</feature>
<comment type="caution">
    <text evidence="4">The sequence shown here is derived from an EMBL/GenBank/DDBJ whole genome shotgun (WGS) entry which is preliminary data.</text>
</comment>
<feature type="transmembrane region" description="Helical" evidence="1">
    <location>
        <begin position="406"/>
        <end position="423"/>
    </location>
</feature>
<feature type="transmembrane region" description="Helical" evidence="1">
    <location>
        <begin position="165"/>
        <end position="187"/>
    </location>
</feature>
<feature type="transmembrane region" description="Helical" evidence="1">
    <location>
        <begin position="605"/>
        <end position="626"/>
    </location>
</feature>
<feature type="transmembrane region" description="Helical" evidence="1">
    <location>
        <begin position="82"/>
        <end position="107"/>
    </location>
</feature>
<evidence type="ECO:0000313" key="5">
    <source>
        <dbReference type="Proteomes" id="UP000295525"/>
    </source>
</evidence>
<feature type="transmembrane region" description="Helical" evidence="1">
    <location>
        <begin position="138"/>
        <end position="159"/>
    </location>
</feature>
<dbReference type="InterPro" id="IPR018677">
    <property type="entry name" value="DUF2157"/>
</dbReference>
<evidence type="ECO:0000259" key="3">
    <source>
        <dbReference type="Pfam" id="PF14351"/>
    </source>
</evidence>
<organism evidence="4 5">
    <name type="scientific">Paralcaligenes ureilyticus</name>
    <dbReference type="NCBI Taxonomy" id="627131"/>
    <lineage>
        <taxon>Bacteria</taxon>
        <taxon>Pseudomonadati</taxon>
        <taxon>Pseudomonadota</taxon>
        <taxon>Betaproteobacteria</taxon>
        <taxon>Burkholderiales</taxon>
        <taxon>Alcaligenaceae</taxon>
        <taxon>Paralcaligenes</taxon>
    </lineage>
</organism>
<feature type="transmembrane region" description="Helical" evidence="1">
    <location>
        <begin position="469"/>
        <end position="491"/>
    </location>
</feature>
<dbReference type="AlphaFoldDB" id="A0A4V2UY28"/>
<dbReference type="Pfam" id="PF14345">
    <property type="entry name" value="GDYXXLXY"/>
    <property type="match status" value="1"/>
</dbReference>
<feature type="transmembrane region" description="Helical" evidence="1">
    <location>
        <begin position="542"/>
        <end position="560"/>
    </location>
</feature>
<feature type="transmembrane region" description="Helical" evidence="1">
    <location>
        <begin position="113"/>
        <end position="131"/>
    </location>
</feature>
<reference evidence="4 5" key="1">
    <citation type="submission" date="2019-03" db="EMBL/GenBank/DDBJ databases">
        <title>Genomic Encyclopedia of Type Strains, Phase IV (KMG-IV): sequencing the most valuable type-strain genomes for metagenomic binning, comparative biology and taxonomic classification.</title>
        <authorList>
            <person name="Goeker M."/>
        </authorList>
    </citation>
    <scope>NUCLEOTIDE SEQUENCE [LARGE SCALE GENOMIC DNA]</scope>
    <source>
        <strain evidence="4 5">DSM 24591</strain>
    </source>
</reference>
<protein>
    <submittedName>
        <fullName evidence="4">Putative membrane-anchored protein</fullName>
    </submittedName>
</protein>
<feature type="transmembrane region" description="Helical" evidence="1">
    <location>
        <begin position="199"/>
        <end position="217"/>
    </location>
</feature>
<accession>A0A4V2UY28</accession>
<keyword evidence="1" id="KW-0472">Membrane</keyword>
<feature type="transmembrane region" description="Helical" evidence="1">
    <location>
        <begin position="282"/>
        <end position="298"/>
    </location>
</feature>
<dbReference type="RefSeq" id="WP_165931026.1">
    <property type="nucleotide sequence ID" value="NZ_SMAJ01000009.1"/>
</dbReference>
<sequence length="768" mass="83754">MQVQGHQKIQSFAPNWAEFFRKTAFSLGSLWLASAAICWVAANWPHATAFQKLAGAQACLAVIVLIAWLIERRSLKHKDQNFSVPAHLMGLGGVLVGALLALVGQIYQTGADAWELFAWWSVLVLPWLIVVRTVFLGLLWALILNAGVVLHAGLTGVAWFAGIDIYLQTCLSLAVLNGVLLWCWEWWIEQFDDRWRIGPRVLCATLLGWLIVAQLMYFDFPGSAGKYRLQWLILLGLGAAGVLYRIYTCRRRDPAMVSLAGLAAFMMVAIDVLTVLPYSVPGLSAMVVVLMVLGTLLLRRLRAQLAVKSPGDQPPSEGDVVREPWFIGAFRIVVMWVIAGLIIALLAIGLDLDMGQFALAGVVLCGAGLLILRARPAGAVHEAAAALAAAGLLLGSLGWYGSLSSGMLALVVLAMGIVVYSLGANSILRFFAAILVLWADLILTWPHWYRVLDLDMVGPLSTQWSTQAAYIPVYWRLFLLFAAALGAFYAAAQDRRRDIWSPLAWALALTAQGLACVTPFAGIGVALVWMIVGFALGRRSLLGFGVLGLLASLWRFYYFLDIGLADKAMWLAASGALSIGLWVLLRSRRPPARTAPSLARPPTWRQVGVLGGLLVVLLAVNGGIYLREQILRSGQRVVLALTPADPRSLIQGDYMALDFAVARPLLRLIDASDEGRQIRRAGGGYLVLQPDAQGVDQLQAVQLAAGRGKGILLEFRLRDAGVRIVTNAYFFPEGQRRRYEHAKYGEFRVAANGVGLLTHLLDADLKPL</sequence>
<name>A0A4V2UY28_9BURK</name>
<feature type="transmembrane region" description="Helical" evidence="1">
    <location>
        <begin position="354"/>
        <end position="372"/>
    </location>
</feature>
<evidence type="ECO:0000256" key="1">
    <source>
        <dbReference type="SAM" id="Phobius"/>
    </source>
</evidence>
<dbReference type="Pfam" id="PF09925">
    <property type="entry name" value="DUF2157"/>
    <property type="match status" value="1"/>
</dbReference>
<feature type="transmembrane region" description="Helical" evidence="1">
    <location>
        <begin position="54"/>
        <end position="70"/>
    </location>
</feature>
<feature type="transmembrane region" description="Helical" evidence="1">
    <location>
        <begin position="503"/>
        <end position="536"/>
    </location>
</feature>
<proteinExistence type="predicted"/>
<feature type="transmembrane region" description="Helical" evidence="1">
    <location>
        <begin position="379"/>
        <end position="400"/>
    </location>
</feature>
<dbReference type="Pfam" id="PF14351">
    <property type="entry name" value="DUF4401"/>
    <property type="match status" value="1"/>
</dbReference>
<evidence type="ECO:0000313" key="4">
    <source>
        <dbReference type="EMBL" id="TCT05788.1"/>
    </source>
</evidence>
<keyword evidence="5" id="KW-1185">Reference proteome</keyword>